<dbReference type="EMBL" id="JBGBPQ010000001">
    <property type="protein sequence ID" value="KAL1530649.1"/>
    <property type="molecule type" value="Genomic_DNA"/>
</dbReference>
<dbReference type="Proteomes" id="UP001515480">
    <property type="component" value="Unassembled WGS sequence"/>
</dbReference>
<feature type="signal peptide" evidence="1">
    <location>
        <begin position="1"/>
        <end position="18"/>
    </location>
</feature>
<comment type="caution">
    <text evidence="2">The sequence shown here is derived from an EMBL/GenBank/DDBJ whole genome shotgun (WGS) entry which is preliminary data.</text>
</comment>
<evidence type="ECO:0000313" key="2">
    <source>
        <dbReference type="EMBL" id="KAL1530649.1"/>
    </source>
</evidence>
<evidence type="ECO:0000256" key="1">
    <source>
        <dbReference type="SAM" id="SignalP"/>
    </source>
</evidence>
<evidence type="ECO:0000313" key="3">
    <source>
        <dbReference type="Proteomes" id="UP001515480"/>
    </source>
</evidence>
<keyword evidence="3" id="KW-1185">Reference proteome</keyword>
<sequence length="147" mass="15903">MPSPMQFVFAMLLFPASGVLVDEAALSCALGFAGVRQTPRQSTRQAARAPRAAPRVWVVDDSQGEKPNLIKQYSRAAAVVRRQRAILKGSCRALVGVTAIFLSGCVPHLSAFAVEPPATDDMDVVLLIAQLLNQVNDYFGDFFLVPE</sequence>
<feature type="chain" id="PRO_5044306205" evidence="1">
    <location>
        <begin position="19"/>
        <end position="147"/>
    </location>
</feature>
<accession>A0AB34KDM4</accession>
<organism evidence="2 3">
    <name type="scientific">Prymnesium parvum</name>
    <name type="common">Toxic golden alga</name>
    <dbReference type="NCBI Taxonomy" id="97485"/>
    <lineage>
        <taxon>Eukaryota</taxon>
        <taxon>Haptista</taxon>
        <taxon>Haptophyta</taxon>
        <taxon>Prymnesiophyceae</taxon>
        <taxon>Prymnesiales</taxon>
        <taxon>Prymnesiaceae</taxon>
        <taxon>Prymnesium</taxon>
    </lineage>
</organism>
<proteinExistence type="predicted"/>
<reference evidence="2 3" key="1">
    <citation type="journal article" date="2024" name="Science">
        <title>Giant polyketide synthase enzymes in the biosynthesis of giant marine polyether toxins.</title>
        <authorList>
            <person name="Fallon T.R."/>
            <person name="Shende V.V."/>
            <person name="Wierzbicki I.H."/>
            <person name="Pendleton A.L."/>
            <person name="Watervoot N.F."/>
            <person name="Auber R.P."/>
            <person name="Gonzalez D.J."/>
            <person name="Wisecaver J.H."/>
            <person name="Moore B.S."/>
        </authorList>
    </citation>
    <scope>NUCLEOTIDE SEQUENCE [LARGE SCALE GENOMIC DNA]</scope>
    <source>
        <strain evidence="2 3">12B1</strain>
    </source>
</reference>
<gene>
    <name evidence="2" type="ORF">AB1Y20_001549</name>
</gene>
<dbReference type="AlphaFoldDB" id="A0AB34KDM4"/>
<keyword evidence="1" id="KW-0732">Signal</keyword>
<protein>
    <submittedName>
        <fullName evidence="2">Uncharacterized protein</fullName>
    </submittedName>
</protein>
<name>A0AB34KDM4_PRYPA</name>